<keyword evidence="4" id="KW-1185">Reference proteome</keyword>
<organism evidence="3 4">
    <name type="scientific">Streptomyces massasporeus</name>
    <dbReference type="NCBI Taxonomy" id="67324"/>
    <lineage>
        <taxon>Bacteria</taxon>
        <taxon>Bacillati</taxon>
        <taxon>Actinomycetota</taxon>
        <taxon>Actinomycetes</taxon>
        <taxon>Kitasatosporales</taxon>
        <taxon>Streptomycetaceae</taxon>
        <taxon>Streptomyces</taxon>
    </lineage>
</organism>
<dbReference type="RefSeq" id="WP_358279050.1">
    <property type="nucleotide sequence ID" value="NZ_JBEYGJ010000004.1"/>
</dbReference>
<dbReference type="EC" id="3.4.-.-" evidence="3"/>
<dbReference type="Pfam" id="PF03572">
    <property type="entry name" value="Peptidase_S41"/>
    <property type="match status" value="1"/>
</dbReference>
<name>A0ABW6LDF0_9ACTN</name>
<evidence type="ECO:0000313" key="4">
    <source>
        <dbReference type="Proteomes" id="UP001601288"/>
    </source>
</evidence>
<dbReference type="InterPro" id="IPR005151">
    <property type="entry name" value="Tail-specific_protease"/>
</dbReference>
<accession>A0ABW6LDF0</accession>
<keyword evidence="3" id="KW-0378">Hydrolase</keyword>
<dbReference type="Proteomes" id="UP001601288">
    <property type="component" value="Unassembled WGS sequence"/>
</dbReference>
<dbReference type="Gene3D" id="3.90.226.10">
    <property type="entry name" value="2-enoyl-CoA Hydratase, Chain A, domain 1"/>
    <property type="match status" value="1"/>
</dbReference>
<comment type="caution">
    <text evidence="3">The sequence shown here is derived from an EMBL/GenBank/DDBJ whole genome shotgun (WGS) entry which is preliminary data.</text>
</comment>
<evidence type="ECO:0000259" key="2">
    <source>
        <dbReference type="Pfam" id="PF03572"/>
    </source>
</evidence>
<proteinExistence type="predicted"/>
<sequence>MEGRLGYVSLPGVQGAEQSYEEYVRRGRKTVTEADRPPACGWVVDLRRNRGGNMWPMLAVVARIRGDGKVGGFVDAEGRTSVWTIEDGSPRIDGRPAGWRGGEPVSNGDAPVAVLTSRATASSGEAVAVAFRGRPDTRSFGESTYGVPTGNQSHRLSDGAALLLTETKDVDRTGRAYDAPIDHRLQGGHNGSLTCGQRRLRPLAGLPACHHRAERQRRDQQSEHLGPQAAVALRRQAAGGESGDDAQRE</sequence>
<feature type="region of interest" description="Disordered" evidence="1">
    <location>
        <begin position="210"/>
        <end position="249"/>
    </location>
</feature>
<gene>
    <name evidence="3" type="ORF">ACFYM3_17975</name>
</gene>
<dbReference type="EMBL" id="JBIAFP010000009">
    <property type="protein sequence ID" value="MFE9226487.1"/>
    <property type="molecule type" value="Genomic_DNA"/>
</dbReference>
<dbReference type="SUPFAM" id="SSF52096">
    <property type="entry name" value="ClpP/crotonase"/>
    <property type="match status" value="1"/>
</dbReference>
<dbReference type="InterPro" id="IPR029045">
    <property type="entry name" value="ClpP/crotonase-like_dom_sf"/>
</dbReference>
<dbReference type="GO" id="GO:0016787">
    <property type="term" value="F:hydrolase activity"/>
    <property type="evidence" value="ECO:0007669"/>
    <property type="project" value="UniProtKB-KW"/>
</dbReference>
<reference evidence="3 4" key="1">
    <citation type="submission" date="2024-10" db="EMBL/GenBank/DDBJ databases">
        <title>The Natural Products Discovery Center: Release of the First 8490 Sequenced Strains for Exploring Actinobacteria Biosynthetic Diversity.</title>
        <authorList>
            <person name="Kalkreuter E."/>
            <person name="Kautsar S.A."/>
            <person name="Yang D."/>
            <person name="Bader C.D."/>
            <person name="Teijaro C.N."/>
            <person name="Fluegel L."/>
            <person name="Davis C.M."/>
            <person name="Simpson J.R."/>
            <person name="Lauterbach L."/>
            <person name="Steele A.D."/>
            <person name="Gui C."/>
            <person name="Meng S."/>
            <person name="Li G."/>
            <person name="Viehrig K."/>
            <person name="Ye F."/>
            <person name="Su P."/>
            <person name="Kiefer A.F."/>
            <person name="Nichols A."/>
            <person name="Cepeda A.J."/>
            <person name="Yan W."/>
            <person name="Fan B."/>
            <person name="Jiang Y."/>
            <person name="Adhikari A."/>
            <person name="Zheng C.-J."/>
            <person name="Schuster L."/>
            <person name="Cowan T.M."/>
            <person name="Smanski M.J."/>
            <person name="Chevrette M.G."/>
            <person name="De Carvalho L.P.S."/>
            <person name="Shen B."/>
        </authorList>
    </citation>
    <scope>NUCLEOTIDE SEQUENCE [LARGE SCALE GENOMIC DNA]</scope>
    <source>
        <strain evidence="3 4">NPDC007066</strain>
    </source>
</reference>
<evidence type="ECO:0000256" key="1">
    <source>
        <dbReference type="SAM" id="MobiDB-lite"/>
    </source>
</evidence>
<evidence type="ECO:0000313" key="3">
    <source>
        <dbReference type="EMBL" id="MFE9226487.1"/>
    </source>
</evidence>
<feature type="domain" description="Tail specific protease" evidence="2">
    <location>
        <begin position="5"/>
        <end position="176"/>
    </location>
</feature>
<protein>
    <submittedName>
        <fullName evidence="3">S41 family peptidase</fullName>
        <ecNumber evidence="3">3.4.-.-</ecNumber>
    </submittedName>
</protein>